<dbReference type="InterPro" id="IPR005691">
    <property type="entry name" value="Tic20"/>
</dbReference>
<dbReference type="PANTHER" id="PTHR33510:SF5">
    <property type="entry name" value="PROTEIN TIC 20-II, CHLOROPLASTIC"/>
    <property type="match status" value="1"/>
</dbReference>
<feature type="transmembrane region" description="Helical" evidence="6">
    <location>
        <begin position="85"/>
        <end position="106"/>
    </location>
</feature>
<evidence type="ECO:0000256" key="5">
    <source>
        <dbReference type="ARBA" id="ARBA00023136"/>
    </source>
</evidence>
<comment type="similarity">
    <text evidence="2">Belongs to the Tic20 family.</text>
</comment>
<evidence type="ECO:0000256" key="1">
    <source>
        <dbReference type="ARBA" id="ARBA00004141"/>
    </source>
</evidence>
<dbReference type="PANTHER" id="PTHR33510">
    <property type="entry name" value="PROTEIN TIC 20-II, CHLOROPLASTIC"/>
    <property type="match status" value="1"/>
</dbReference>
<reference evidence="8" key="1">
    <citation type="journal article" date="2024" name="Algal Res.">
        <title>Biochemical, toxicological and genomic investigation of a high-biomass producing Limnothrix strain isolated from Italian shallow drinking water reservoir.</title>
        <authorList>
            <person name="Simonazzi M."/>
            <person name="Shishido T.K."/>
            <person name="Delbaje E."/>
            <person name="Wahlsten M."/>
            <person name="Fewer D.P."/>
            <person name="Sivonen K."/>
            <person name="Pezzolesi L."/>
            <person name="Pistocchi R."/>
        </authorList>
    </citation>
    <scope>NUCLEOTIDE SEQUENCE [LARGE SCALE GENOMIC DNA]</scope>
    <source>
        <strain evidence="8">LRLZ20PSL1</strain>
    </source>
</reference>
<name>A0ABW7C5N8_9CYAN</name>
<proteinExistence type="inferred from homology"/>
<feature type="transmembrane region" description="Helical" evidence="6">
    <location>
        <begin position="118"/>
        <end position="135"/>
    </location>
</feature>
<evidence type="ECO:0000256" key="2">
    <source>
        <dbReference type="ARBA" id="ARBA00009596"/>
    </source>
</evidence>
<keyword evidence="5 6" id="KW-0472">Membrane</keyword>
<evidence type="ECO:0000313" key="7">
    <source>
        <dbReference type="EMBL" id="MFG3816520.1"/>
    </source>
</evidence>
<comment type="subcellular location">
    <subcellularLocation>
        <location evidence="1">Membrane</location>
        <topology evidence="1">Multi-pass membrane protein</topology>
    </subcellularLocation>
</comment>
<comment type="caution">
    <text evidence="7">The sequence shown here is derived from an EMBL/GenBank/DDBJ whole genome shotgun (WGS) entry which is preliminary data.</text>
</comment>
<protein>
    <submittedName>
        <fullName evidence="7">Tic20 family protein</fullName>
    </submittedName>
</protein>
<keyword evidence="3 6" id="KW-0812">Transmembrane</keyword>
<feature type="transmembrane region" description="Helical" evidence="6">
    <location>
        <begin position="53"/>
        <end position="73"/>
    </location>
</feature>
<sequence length="157" mass="17653">MNWRGTTTTWRDRLFGALVYALPLVDVERFSNSIFGELPFLQVLYVPLQPLLQLYQIPFMSFIIFLVLFLLVVRNSNISYFIRFNTMQSILISILVSLCSLVIGVIFQPMGGFIEETLGSTVFLGVVAAAIYSIVQSALGRLAEIPSLSEAVHMQVR</sequence>
<keyword evidence="8" id="KW-1185">Reference proteome</keyword>
<evidence type="ECO:0000313" key="8">
    <source>
        <dbReference type="Proteomes" id="UP001604335"/>
    </source>
</evidence>
<accession>A0ABW7C5N8</accession>
<dbReference type="EMBL" id="JAZAQF010000012">
    <property type="protein sequence ID" value="MFG3816520.1"/>
    <property type="molecule type" value="Genomic_DNA"/>
</dbReference>
<evidence type="ECO:0000256" key="3">
    <source>
        <dbReference type="ARBA" id="ARBA00022692"/>
    </source>
</evidence>
<keyword evidence="4 6" id="KW-1133">Transmembrane helix</keyword>
<evidence type="ECO:0000256" key="6">
    <source>
        <dbReference type="SAM" id="Phobius"/>
    </source>
</evidence>
<dbReference type="Pfam" id="PF16166">
    <property type="entry name" value="TIC20"/>
    <property type="match status" value="1"/>
</dbReference>
<gene>
    <name evidence="7" type="ORF">VPK24_02635</name>
</gene>
<dbReference type="Proteomes" id="UP001604335">
    <property type="component" value="Unassembled WGS sequence"/>
</dbReference>
<evidence type="ECO:0000256" key="4">
    <source>
        <dbReference type="ARBA" id="ARBA00022989"/>
    </source>
</evidence>
<organism evidence="7 8">
    <name type="scientific">Limnothrix redekei LRLZ20PSL1</name>
    <dbReference type="NCBI Taxonomy" id="3112953"/>
    <lineage>
        <taxon>Bacteria</taxon>
        <taxon>Bacillati</taxon>
        <taxon>Cyanobacteriota</taxon>
        <taxon>Cyanophyceae</taxon>
        <taxon>Pseudanabaenales</taxon>
        <taxon>Pseudanabaenaceae</taxon>
        <taxon>Limnothrix</taxon>
    </lineage>
</organism>